<organism evidence="13 14">
    <name type="scientific">Chilo suppressalis</name>
    <name type="common">Asiatic rice borer moth</name>
    <dbReference type="NCBI Taxonomy" id="168631"/>
    <lineage>
        <taxon>Eukaryota</taxon>
        <taxon>Metazoa</taxon>
        <taxon>Ecdysozoa</taxon>
        <taxon>Arthropoda</taxon>
        <taxon>Hexapoda</taxon>
        <taxon>Insecta</taxon>
        <taxon>Pterygota</taxon>
        <taxon>Neoptera</taxon>
        <taxon>Endopterygota</taxon>
        <taxon>Lepidoptera</taxon>
        <taxon>Glossata</taxon>
        <taxon>Ditrysia</taxon>
        <taxon>Pyraloidea</taxon>
        <taxon>Crambidae</taxon>
        <taxon>Crambinae</taxon>
        <taxon>Chilo</taxon>
    </lineage>
</organism>
<reference evidence="13" key="1">
    <citation type="submission" date="2021-12" db="EMBL/GenBank/DDBJ databases">
        <authorList>
            <person name="King R."/>
        </authorList>
    </citation>
    <scope>NUCLEOTIDE SEQUENCE</scope>
</reference>
<keyword evidence="5" id="KW-0413">Isomerase</keyword>
<evidence type="ECO:0000256" key="4">
    <source>
        <dbReference type="ARBA" id="ARBA00022525"/>
    </source>
</evidence>
<keyword evidence="14" id="KW-1185">Reference proteome</keyword>
<gene>
    <name evidence="13" type="ORF">CHILSU_LOCUS5355</name>
</gene>
<keyword evidence="4" id="KW-0964">Secreted</keyword>
<evidence type="ECO:0000256" key="2">
    <source>
        <dbReference type="ARBA" id="ARBA00005851"/>
    </source>
</evidence>
<evidence type="ECO:0000313" key="13">
    <source>
        <dbReference type="EMBL" id="CAH0402116.1"/>
    </source>
</evidence>
<comment type="catalytic activity">
    <reaction evidence="7">
        <text>L-dopachrome = 5,6-dihydroxyindole-2-carboxylate</text>
        <dbReference type="Rhea" id="RHEA:13041"/>
        <dbReference type="ChEBI" id="CHEBI:16875"/>
        <dbReference type="ChEBI" id="CHEBI:57509"/>
        <dbReference type="EC" id="5.3.3.12"/>
    </reaction>
</comment>
<dbReference type="InterPro" id="IPR001398">
    <property type="entry name" value="Macrophage_inhib_fac"/>
</dbReference>
<proteinExistence type="inferred from homology"/>
<keyword evidence="3" id="KW-0202">Cytokine</keyword>
<evidence type="ECO:0000256" key="8">
    <source>
        <dbReference type="ARBA" id="ARBA00038932"/>
    </source>
</evidence>
<dbReference type="EC" id="5.3.3.12" evidence="8"/>
<evidence type="ECO:0000256" key="11">
    <source>
        <dbReference type="ARBA" id="ARBA00041912"/>
    </source>
</evidence>
<evidence type="ECO:0000256" key="3">
    <source>
        <dbReference type="ARBA" id="ARBA00022514"/>
    </source>
</evidence>
<dbReference type="EMBL" id="OU963895">
    <property type="protein sequence ID" value="CAH0402116.1"/>
    <property type="molecule type" value="Genomic_DNA"/>
</dbReference>
<evidence type="ECO:0000256" key="9">
    <source>
        <dbReference type="ARBA" id="ARBA00039086"/>
    </source>
</evidence>
<comment type="subcellular location">
    <subcellularLocation>
        <location evidence="1">Secreted</location>
    </subcellularLocation>
</comment>
<evidence type="ECO:0000313" key="14">
    <source>
        <dbReference type="Proteomes" id="UP001153292"/>
    </source>
</evidence>
<dbReference type="Pfam" id="PF01187">
    <property type="entry name" value="MIF"/>
    <property type="match status" value="1"/>
</dbReference>
<dbReference type="EC" id="5.3.2.1" evidence="9"/>
<evidence type="ECO:0000256" key="12">
    <source>
        <dbReference type="ARBA" id="ARBA00042730"/>
    </source>
</evidence>
<dbReference type="Gene3D" id="3.30.429.10">
    <property type="entry name" value="Macrophage Migration Inhibitory Factor"/>
    <property type="match status" value="1"/>
</dbReference>
<dbReference type="PANTHER" id="PTHR11954">
    <property type="entry name" value="D-DOPACHROME DECARBOXYLASE"/>
    <property type="match status" value="1"/>
</dbReference>
<protein>
    <recommendedName>
        <fullName evidence="12">L-dopachrome isomerase</fullName>
        <ecNumber evidence="9">5.3.2.1</ecNumber>
        <ecNumber evidence="8">5.3.3.12</ecNumber>
    </recommendedName>
    <alternativeName>
        <fullName evidence="10">L-dopachrome tautomerase</fullName>
    </alternativeName>
    <alternativeName>
        <fullName evidence="11">Phenylpyruvate tautomerase</fullName>
    </alternativeName>
</protein>
<evidence type="ECO:0000256" key="1">
    <source>
        <dbReference type="ARBA" id="ARBA00004613"/>
    </source>
</evidence>
<sequence length="116" mass="12846">MPCFKILTNLPKNKIPNDFVKRITPILSRTVGKPENVFICAVAPDSQISFGGDQTKPGAVATLESIGHIDAERNKQVVKEVTQFVTEEMGIPPERFFMTFYDIKNYNVGINGTTIG</sequence>
<evidence type="ECO:0000256" key="6">
    <source>
        <dbReference type="ARBA" id="ARBA00036735"/>
    </source>
</evidence>
<dbReference type="InterPro" id="IPR014347">
    <property type="entry name" value="Tautomerase/MIF_sf"/>
</dbReference>
<dbReference type="Proteomes" id="UP001153292">
    <property type="component" value="Chromosome 2"/>
</dbReference>
<evidence type="ECO:0000256" key="7">
    <source>
        <dbReference type="ARBA" id="ARBA00036823"/>
    </source>
</evidence>
<accession>A0ABN8B886</accession>
<dbReference type="SUPFAM" id="SSF55331">
    <property type="entry name" value="Tautomerase/MIF"/>
    <property type="match status" value="1"/>
</dbReference>
<comment type="similarity">
    <text evidence="2">Belongs to the MIF family.</text>
</comment>
<evidence type="ECO:0000256" key="5">
    <source>
        <dbReference type="ARBA" id="ARBA00023235"/>
    </source>
</evidence>
<dbReference type="PANTHER" id="PTHR11954:SF6">
    <property type="entry name" value="MACROPHAGE MIGRATION INHIBITORY FACTOR"/>
    <property type="match status" value="1"/>
</dbReference>
<name>A0ABN8B886_CHISP</name>
<evidence type="ECO:0000256" key="10">
    <source>
        <dbReference type="ARBA" id="ARBA00041631"/>
    </source>
</evidence>
<comment type="catalytic activity">
    <reaction evidence="6">
        <text>3-phenylpyruvate = enol-phenylpyruvate</text>
        <dbReference type="Rhea" id="RHEA:17097"/>
        <dbReference type="ChEBI" id="CHEBI:16815"/>
        <dbReference type="ChEBI" id="CHEBI:18005"/>
        <dbReference type="EC" id="5.3.2.1"/>
    </reaction>
</comment>